<name>A0A2T0FFG8_9ASCO</name>
<dbReference type="GO" id="GO:0042162">
    <property type="term" value="F:telomeric DNA binding"/>
    <property type="evidence" value="ECO:0007669"/>
    <property type="project" value="TreeGrafter"/>
</dbReference>
<dbReference type="InterPro" id="IPR051970">
    <property type="entry name" value="TEL2_Regulation"/>
</dbReference>
<proteinExistence type="inferred from homology"/>
<dbReference type="EMBL" id="NDIQ01000001">
    <property type="protein sequence ID" value="PRT53720.1"/>
    <property type="molecule type" value="Genomic_DNA"/>
</dbReference>
<dbReference type="GO" id="GO:0005829">
    <property type="term" value="C:cytosol"/>
    <property type="evidence" value="ECO:0007669"/>
    <property type="project" value="TreeGrafter"/>
</dbReference>
<sequence length="730" mass="80388">MDWKAVLDSQPSEEQVKSVLEALGAVNLNEPTPELLAAFSTLVNQTIFDLPALSYEGVFQSITGLGCIISQLGILMNSVNQSPRIPVLVSLLESVFDRQTLIRDLWIAKPNEAQAIFVGSRLLSTTSMLKSDTWVADGKQYSAWVAAQLLVFDPPALLVDKTFKLGYARDAFLAFLASPEKFKHCLHSMRPAQQRYAFAHGGFPSLEYLTVESSAAILKYLDPSIDLVALAQQFPLSLRLASACIVKDFVAVTRKLLSSWGDRAAIQTVSMAYQAAQTQILVSLACHMSAQDAKVIMGSMEFISAISHRLESLSERARSMGTLVADMLSQKAGDKLKFAMESGEWNFQVYTPRPLADALAELKAPKHPELELTPAPITAEKGSDDEGGPAGDSDDEEDEKPVAQPVYIKTLLEYLSSDSYEQIQSGLQYGSQLIYRKADFGTEVHQYAPELLVLLAGLGDKFNIRNFSELRQQIMTAILVVDYTQGELVAKLALTGDLSLFQRMSLMSTMVLAAKELSNYVEPEVAASKLLPEAQHKTFAKDIDSIVYSLQDRLVLDTKAKMTEELGGPQVLRVSKKLQLQKGPSRGTNKFAKIAARYFFFPLAAHRPRRAGDYTPMILGHLLKTLGLLIYYAYPSNDMPDIVSELLDMLVVLSGTEPVLIEAAYTALLVLCDVAGGILVSRYPQKLAALYDWARQSWQDVPDERVQKLGAGVVLRLGDLVEQISKMLEG</sequence>
<feature type="region of interest" description="Disordered" evidence="2">
    <location>
        <begin position="367"/>
        <end position="402"/>
    </location>
</feature>
<gene>
    <name evidence="4" type="ORF">B9G98_01340</name>
</gene>
<dbReference type="GO" id="GO:0051083">
    <property type="term" value="P:'de novo' cotranslational protein folding"/>
    <property type="evidence" value="ECO:0007669"/>
    <property type="project" value="TreeGrafter"/>
</dbReference>
<feature type="compositionally biased region" description="Acidic residues" evidence="2">
    <location>
        <begin position="383"/>
        <end position="399"/>
    </location>
</feature>
<reference evidence="4 5" key="1">
    <citation type="submission" date="2017-04" db="EMBL/GenBank/DDBJ databases">
        <title>Genome sequencing of [Candida] sorbophila.</title>
        <authorList>
            <person name="Ahn J.O."/>
        </authorList>
    </citation>
    <scope>NUCLEOTIDE SEQUENCE [LARGE SCALE GENOMIC DNA]</scope>
    <source>
        <strain evidence="4 5">DS02</strain>
    </source>
</reference>
<dbReference type="Pfam" id="PF10193">
    <property type="entry name" value="Telomere_reg-2"/>
    <property type="match status" value="1"/>
</dbReference>
<organism evidence="4 5">
    <name type="scientific">Wickerhamiella sorbophila</name>
    <dbReference type="NCBI Taxonomy" id="45607"/>
    <lineage>
        <taxon>Eukaryota</taxon>
        <taxon>Fungi</taxon>
        <taxon>Dikarya</taxon>
        <taxon>Ascomycota</taxon>
        <taxon>Saccharomycotina</taxon>
        <taxon>Dipodascomycetes</taxon>
        <taxon>Dipodascales</taxon>
        <taxon>Trichomonascaceae</taxon>
        <taxon>Wickerhamiella</taxon>
    </lineage>
</organism>
<dbReference type="PANTHER" id="PTHR15830:SF10">
    <property type="entry name" value="TELOMERE LENGTH REGULATION PROTEIN TEL2 HOMOLOG"/>
    <property type="match status" value="1"/>
</dbReference>
<evidence type="ECO:0000259" key="3">
    <source>
        <dbReference type="Pfam" id="PF10193"/>
    </source>
</evidence>
<dbReference type="STRING" id="45607.A0A2T0FFG8"/>
<feature type="domain" description="Telomere length regulation protein conserved" evidence="3">
    <location>
        <begin position="405"/>
        <end position="514"/>
    </location>
</feature>
<protein>
    <submittedName>
        <fullName evidence="4">DNA replication checkpoint protein tel2</fullName>
    </submittedName>
</protein>
<evidence type="ECO:0000256" key="1">
    <source>
        <dbReference type="ARBA" id="ARBA00006133"/>
    </source>
</evidence>
<keyword evidence="5" id="KW-1185">Reference proteome</keyword>
<dbReference type="RefSeq" id="XP_024663666.1">
    <property type="nucleotide sequence ID" value="XM_024807898.1"/>
</dbReference>
<dbReference type="GeneID" id="36515089"/>
<dbReference type="PANTHER" id="PTHR15830">
    <property type="entry name" value="TELOMERE LENGTH REGULATION PROTEIN TEL2 FAMILY MEMBER"/>
    <property type="match status" value="1"/>
</dbReference>
<dbReference type="OrthoDB" id="10258062at2759"/>
<dbReference type="InterPro" id="IPR019337">
    <property type="entry name" value="Telomere_length_regulation_dom"/>
</dbReference>
<comment type="similarity">
    <text evidence="1">Belongs to the TEL2 family.</text>
</comment>
<comment type="caution">
    <text evidence="4">The sequence shown here is derived from an EMBL/GenBank/DDBJ whole genome shotgun (WGS) entry which is preliminary data.</text>
</comment>
<dbReference type="AlphaFoldDB" id="A0A2T0FFG8"/>
<dbReference type="Gene3D" id="1.25.40.720">
    <property type="entry name" value="Telomere length regulation protein 2, C-terminal domain"/>
    <property type="match status" value="2"/>
</dbReference>
<dbReference type="InterPro" id="IPR038528">
    <property type="entry name" value="TEL2_C_sf"/>
</dbReference>
<dbReference type="GO" id="GO:0051879">
    <property type="term" value="F:Hsp90 protein binding"/>
    <property type="evidence" value="ECO:0007669"/>
    <property type="project" value="TreeGrafter"/>
</dbReference>
<evidence type="ECO:0000256" key="2">
    <source>
        <dbReference type="SAM" id="MobiDB-lite"/>
    </source>
</evidence>
<dbReference type="Proteomes" id="UP000238350">
    <property type="component" value="Unassembled WGS sequence"/>
</dbReference>
<accession>A0A2T0FFG8</accession>
<evidence type="ECO:0000313" key="5">
    <source>
        <dbReference type="Proteomes" id="UP000238350"/>
    </source>
</evidence>
<evidence type="ECO:0000313" key="4">
    <source>
        <dbReference type="EMBL" id="PRT53720.1"/>
    </source>
</evidence>